<gene>
    <name evidence="10" type="ORF">ACJIZ3_010260</name>
</gene>
<dbReference type="InterPro" id="IPR025525">
    <property type="entry name" value="hAT-like_transposase_RNase-H"/>
</dbReference>
<evidence type="ECO:0000256" key="3">
    <source>
        <dbReference type="ARBA" id="ARBA00022771"/>
    </source>
</evidence>
<evidence type="ECO:0000256" key="1">
    <source>
        <dbReference type="ARBA" id="ARBA00004123"/>
    </source>
</evidence>
<evidence type="ECO:0000256" key="5">
    <source>
        <dbReference type="ARBA" id="ARBA00023125"/>
    </source>
</evidence>
<evidence type="ECO:0000259" key="9">
    <source>
        <dbReference type="Pfam" id="PF14372"/>
    </source>
</evidence>
<organism evidence="10 11">
    <name type="scientific">Penstemon smallii</name>
    <dbReference type="NCBI Taxonomy" id="265156"/>
    <lineage>
        <taxon>Eukaryota</taxon>
        <taxon>Viridiplantae</taxon>
        <taxon>Streptophyta</taxon>
        <taxon>Embryophyta</taxon>
        <taxon>Tracheophyta</taxon>
        <taxon>Spermatophyta</taxon>
        <taxon>Magnoliopsida</taxon>
        <taxon>eudicotyledons</taxon>
        <taxon>Gunneridae</taxon>
        <taxon>Pentapetalae</taxon>
        <taxon>asterids</taxon>
        <taxon>lamiids</taxon>
        <taxon>Lamiales</taxon>
        <taxon>Plantaginaceae</taxon>
        <taxon>Cheloneae</taxon>
        <taxon>Penstemon</taxon>
    </lineage>
</organism>
<evidence type="ECO:0000256" key="7">
    <source>
        <dbReference type="SAM" id="MobiDB-lite"/>
    </source>
</evidence>
<evidence type="ECO:0000259" key="8">
    <source>
        <dbReference type="Pfam" id="PF05699"/>
    </source>
</evidence>
<dbReference type="Proteomes" id="UP001634393">
    <property type="component" value="Unassembled WGS sequence"/>
</dbReference>
<dbReference type="GO" id="GO:0008270">
    <property type="term" value="F:zinc ion binding"/>
    <property type="evidence" value="ECO:0007669"/>
    <property type="project" value="UniProtKB-KW"/>
</dbReference>
<dbReference type="InterPro" id="IPR052035">
    <property type="entry name" value="ZnF_BED_domain_contain"/>
</dbReference>
<keyword evidence="6" id="KW-0539">Nucleus</keyword>
<protein>
    <recommendedName>
        <fullName evidence="12">BED-type domain-containing protein</fullName>
    </recommendedName>
</protein>
<dbReference type="InterPro" id="IPR012337">
    <property type="entry name" value="RNaseH-like_sf"/>
</dbReference>
<evidence type="ECO:0000256" key="2">
    <source>
        <dbReference type="ARBA" id="ARBA00022723"/>
    </source>
</evidence>
<keyword evidence="11" id="KW-1185">Reference proteome</keyword>
<sequence length="643" mass="73196">MVWDHFTIETVNPDCIRACCNQCKKSFAYISGSKLAGTSHLKRHITLGICPVGRHNQENDQPSQETPASTSNISVNGTNRPRKRFRAANAVASIYLAGDDCSHELAKMIIQHDYPLHMGEHTGFINFAQTIYPQFSMTSVGTVQEQIKNIYYREKQKLKDFVTGIPGRLNLTMDLWTSNQSVTYVLLTGHFTDHNWKLQRRIFNLVEVPFPDSEAAYGRAIASCLTDWNSKGKLFSVTFDRFHANDNARGIIRGLLSIENSLILNGQLIINSCYARVLSTLAQDALGYVKETIDKVRHSVKYVKASDVHEEKFTKLKEKLQVPSTKKLMIDDITKWNSTYDMLVAASELKEVFSCLDTSDPDYKSTPSMEEWDQVESLCIYLKLFCEAAQILTSPVYPTTNILFHDVWKILYELMQASVSQDFFIGNLTKPLLEKFTKYWEDCNLVLAVAVVMDPRFKMKLVDFSFSRIYGEDTETLIKIVDEGLHELYLDYVVQSLPPPTFFEEGSDTMVKTEVAQDDNFDVYVSDIMGAQHMKSELDQYLEEPLMRRVQDFDVLGWWKSNGSKYPTLSKMACDVLSIPLSTLAPENVFDTKGRKIDGYQSSLRPATLQALVCSKDWLQYESSETELRSEAEIPTAIVKTEL</sequence>
<comment type="caution">
    <text evidence="10">The sequence shown here is derived from an EMBL/GenBank/DDBJ whole genome shotgun (WGS) entry which is preliminary data.</text>
</comment>
<name>A0ABD3TES6_9LAMI</name>
<reference evidence="10 11" key="1">
    <citation type="submission" date="2024-12" db="EMBL/GenBank/DDBJ databases">
        <title>The unique morphological basis and parallel evolutionary history of personate flowers in Penstemon.</title>
        <authorList>
            <person name="Depatie T.H."/>
            <person name="Wessinger C.A."/>
        </authorList>
    </citation>
    <scope>NUCLEOTIDE SEQUENCE [LARGE SCALE GENOMIC DNA]</scope>
    <source>
        <strain evidence="10">WTNN_2</strain>
        <tissue evidence="10">Leaf</tissue>
    </source>
</reference>
<dbReference type="Pfam" id="PF05699">
    <property type="entry name" value="Dimer_Tnp_hAT"/>
    <property type="match status" value="1"/>
</dbReference>
<dbReference type="AlphaFoldDB" id="A0ABD3TES6"/>
<proteinExistence type="predicted"/>
<accession>A0ABD3TES6</accession>
<dbReference type="InterPro" id="IPR036236">
    <property type="entry name" value="Znf_C2H2_sf"/>
</dbReference>
<comment type="subcellular location">
    <subcellularLocation>
        <location evidence="1">Nucleus</location>
    </subcellularLocation>
</comment>
<keyword evidence="5" id="KW-0238">DNA-binding</keyword>
<dbReference type="SUPFAM" id="SSF53098">
    <property type="entry name" value="Ribonuclease H-like"/>
    <property type="match status" value="1"/>
</dbReference>
<dbReference type="GO" id="GO:0003677">
    <property type="term" value="F:DNA binding"/>
    <property type="evidence" value="ECO:0007669"/>
    <property type="project" value="UniProtKB-KW"/>
</dbReference>
<dbReference type="InterPro" id="IPR008906">
    <property type="entry name" value="HATC_C_dom"/>
</dbReference>
<feature type="region of interest" description="Disordered" evidence="7">
    <location>
        <begin position="52"/>
        <end position="79"/>
    </location>
</feature>
<feature type="compositionally biased region" description="Polar residues" evidence="7">
    <location>
        <begin position="59"/>
        <end position="79"/>
    </location>
</feature>
<dbReference type="GO" id="GO:0005634">
    <property type="term" value="C:nucleus"/>
    <property type="evidence" value="ECO:0007669"/>
    <property type="project" value="UniProtKB-SubCell"/>
</dbReference>
<dbReference type="SMART" id="SM00614">
    <property type="entry name" value="ZnF_BED"/>
    <property type="match status" value="1"/>
</dbReference>
<keyword evidence="3" id="KW-0863">Zinc-finger</keyword>
<dbReference type="SUPFAM" id="SSF57667">
    <property type="entry name" value="beta-beta-alpha zinc fingers"/>
    <property type="match status" value="1"/>
</dbReference>
<evidence type="ECO:0000256" key="4">
    <source>
        <dbReference type="ARBA" id="ARBA00022833"/>
    </source>
</evidence>
<dbReference type="EMBL" id="JBJXBP010000004">
    <property type="protein sequence ID" value="KAL3835524.1"/>
    <property type="molecule type" value="Genomic_DNA"/>
</dbReference>
<evidence type="ECO:0000313" key="11">
    <source>
        <dbReference type="Proteomes" id="UP001634393"/>
    </source>
</evidence>
<dbReference type="PANTHER" id="PTHR46481:SF10">
    <property type="entry name" value="ZINC FINGER BED DOMAIN-CONTAINING PROTEIN 39"/>
    <property type="match status" value="1"/>
</dbReference>
<keyword evidence="4" id="KW-0862">Zinc</keyword>
<dbReference type="PANTHER" id="PTHR46481">
    <property type="entry name" value="ZINC FINGER BED DOMAIN-CONTAINING PROTEIN 4"/>
    <property type="match status" value="1"/>
</dbReference>
<evidence type="ECO:0008006" key="12">
    <source>
        <dbReference type="Google" id="ProtNLM"/>
    </source>
</evidence>
<dbReference type="Pfam" id="PF14372">
    <property type="entry name" value="hAT-like_RNase-H"/>
    <property type="match status" value="1"/>
</dbReference>
<feature type="domain" description="hAT-like transposase RNase-H fold" evidence="9">
    <location>
        <begin position="396"/>
        <end position="492"/>
    </location>
</feature>
<evidence type="ECO:0000313" key="10">
    <source>
        <dbReference type="EMBL" id="KAL3835524.1"/>
    </source>
</evidence>
<evidence type="ECO:0000256" key="6">
    <source>
        <dbReference type="ARBA" id="ARBA00023242"/>
    </source>
</evidence>
<keyword evidence="2" id="KW-0479">Metal-binding</keyword>
<feature type="domain" description="HAT C-terminal dimerisation" evidence="8">
    <location>
        <begin position="537"/>
        <end position="619"/>
    </location>
</feature>